<proteinExistence type="predicted"/>
<dbReference type="OrthoDB" id="619632at2759"/>
<evidence type="ECO:0000256" key="3">
    <source>
        <dbReference type="ARBA" id="ARBA00022527"/>
    </source>
</evidence>
<dbReference type="PANTHER" id="PTHR47974:SF31">
    <property type="entry name" value="RECEPTOR-LIKE SERINE_THREONINE-PROTEIN KINASE"/>
    <property type="match status" value="1"/>
</dbReference>
<dbReference type="GO" id="GO:0016020">
    <property type="term" value="C:membrane"/>
    <property type="evidence" value="ECO:0007669"/>
    <property type="project" value="UniProtKB-SubCell"/>
</dbReference>
<dbReference type="GO" id="GO:0048544">
    <property type="term" value="P:recognition of pollen"/>
    <property type="evidence" value="ECO:0007669"/>
    <property type="project" value="InterPro"/>
</dbReference>
<dbReference type="Proteomes" id="UP000604825">
    <property type="component" value="Unassembled WGS sequence"/>
</dbReference>
<keyword evidence="11 19" id="KW-1133">Transmembrane helix</keyword>
<feature type="domain" description="Bulb-type lectin" evidence="21">
    <location>
        <begin position="46"/>
        <end position="173"/>
    </location>
</feature>
<dbReference type="FunFam" id="3.30.200.20:FF:000059">
    <property type="entry name" value="S-receptor-like serine/threonine-protein kinase"/>
    <property type="match status" value="1"/>
</dbReference>
<dbReference type="InterPro" id="IPR036426">
    <property type="entry name" value="Bulb-type_lectin_dom_sf"/>
</dbReference>
<dbReference type="Pfam" id="PF07714">
    <property type="entry name" value="PK_Tyr_Ser-Thr"/>
    <property type="match status" value="1"/>
</dbReference>
<evidence type="ECO:0000256" key="18">
    <source>
        <dbReference type="PROSITE-ProRule" id="PRU10141"/>
    </source>
</evidence>
<evidence type="ECO:0000256" key="15">
    <source>
        <dbReference type="ARBA" id="ARBA00023180"/>
    </source>
</evidence>
<evidence type="ECO:0000313" key="23">
    <source>
        <dbReference type="Proteomes" id="UP000604825"/>
    </source>
</evidence>
<evidence type="ECO:0000259" key="21">
    <source>
        <dbReference type="PROSITE" id="PS50927"/>
    </source>
</evidence>
<keyword evidence="9" id="KW-0418">Kinase</keyword>
<dbReference type="Gene3D" id="3.30.200.20">
    <property type="entry name" value="Phosphorylase Kinase, domain 1"/>
    <property type="match status" value="1"/>
</dbReference>
<keyword evidence="10 18" id="KW-0067">ATP-binding</keyword>
<evidence type="ECO:0000256" key="19">
    <source>
        <dbReference type="SAM" id="Phobius"/>
    </source>
</evidence>
<keyword evidence="13" id="KW-1015">Disulfide bond</keyword>
<feature type="domain" description="Protein kinase" evidence="20">
    <location>
        <begin position="473"/>
        <end position="636"/>
    </location>
</feature>
<keyword evidence="3" id="KW-0723">Serine/threonine-protein kinase</keyword>
<dbReference type="InterPro" id="IPR017441">
    <property type="entry name" value="Protein_kinase_ATP_BS"/>
</dbReference>
<feature type="transmembrane region" description="Helical" evidence="19">
    <location>
        <begin position="421"/>
        <end position="440"/>
    </location>
</feature>
<dbReference type="InterPro" id="IPR001245">
    <property type="entry name" value="Ser-Thr/Tyr_kinase_cat_dom"/>
</dbReference>
<dbReference type="PANTHER" id="PTHR47974">
    <property type="entry name" value="OS07G0415500 PROTEIN"/>
    <property type="match status" value="1"/>
</dbReference>
<dbReference type="GO" id="GO:0005524">
    <property type="term" value="F:ATP binding"/>
    <property type="evidence" value="ECO:0007669"/>
    <property type="project" value="UniProtKB-UniRule"/>
</dbReference>
<dbReference type="Pfam" id="PF00954">
    <property type="entry name" value="S_locus_glycop"/>
    <property type="match status" value="1"/>
</dbReference>
<keyword evidence="4" id="KW-0245">EGF-like domain</keyword>
<keyword evidence="23" id="KW-1185">Reference proteome</keyword>
<keyword evidence="7" id="KW-0732">Signal</keyword>
<evidence type="ECO:0000256" key="12">
    <source>
        <dbReference type="ARBA" id="ARBA00023136"/>
    </source>
</evidence>
<organism evidence="22 23">
    <name type="scientific">Miscanthus lutarioriparius</name>
    <dbReference type="NCBI Taxonomy" id="422564"/>
    <lineage>
        <taxon>Eukaryota</taxon>
        <taxon>Viridiplantae</taxon>
        <taxon>Streptophyta</taxon>
        <taxon>Embryophyta</taxon>
        <taxon>Tracheophyta</taxon>
        <taxon>Spermatophyta</taxon>
        <taxon>Magnoliopsida</taxon>
        <taxon>Liliopsida</taxon>
        <taxon>Poales</taxon>
        <taxon>Poaceae</taxon>
        <taxon>PACMAD clade</taxon>
        <taxon>Panicoideae</taxon>
        <taxon>Andropogonodae</taxon>
        <taxon>Andropogoneae</taxon>
        <taxon>Saccharinae</taxon>
        <taxon>Miscanthus</taxon>
    </lineage>
</organism>
<keyword evidence="5" id="KW-0808">Transferase</keyword>
<evidence type="ECO:0000256" key="4">
    <source>
        <dbReference type="ARBA" id="ARBA00022536"/>
    </source>
</evidence>
<evidence type="ECO:0000256" key="11">
    <source>
        <dbReference type="ARBA" id="ARBA00022989"/>
    </source>
</evidence>
<dbReference type="CDD" id="cd00028">
    <property type="entry name" value="B_lectin"/>
    <property type="match status" value="1"/>
</dbReference>
<evidence type="ECO:0000256" key="5">
    <source>
        <dbReference type="ARBA" id="ARBA00022679"/>
    </source>
</evidence>
<evidence type="ECO:0000256" key="14">
    <source>
        <dbReference type="ARBA" id="ARBA00023170"/>
    </source>
</evidence>
<dbReference type="FunFam" id="2.90.10.10:FF:000021">
    <property type="entry name" value="Serine/threonine-protein kinase"/>
    <property type="match status" value="1"/>
</dbReference>
<comment type="caution">
    <text evidence="22">The sequence shown here is derived from an EMBL/GenBank/DDBJ whole genome shotgun (WGS) entry which is preliminary data.</text>
</comment>
<dbReference type="SUPFAM" id="SSF56112">
    <property type="entry name" value="Protein kinase-like (PK-like)"/>
    <property type="match status" value="1"/>
</dbReference>
<comment type="subcellular location">
    <subcellularLocation>
        <location evidence="1">Membrane</location>
        <topology evidence="1">Single-pass type I membrane protein</topology>
    </subcellularLocation>
</comment>
<evidence type="ECO:0000256" key="9">
    <source>
        <dbReference type="ARBA" id="ARBA00022777"/>
    </source>
</evidence>
<evidence type="ECO:0000256" key="17">
    <source>
        <dbReference type="ARBA" id="ARBA00048679"/>
    </source>
</evidence>
<evidence type="ECO:0000313" key="22">
    <source>
        <dbReference type="EMBL" id="CAD6337561.1"/>
    </source>
</evidence>
<keyword evidence="8 18" id="KW-0547">Nucleotide-binding</keyword>
<dbReference type="InterPro" id="IPR000719">
    <property type="entry name" value="Prot_kinase_dom"/>
</dbReference>
<evidence type="ECO:0000259" key="20">
    <source>
        <dbReference type="PROSITE" id="PS50011"/>
    </source>
</evidence>
<dbReference type="SUPFAM" id="SSF51110">
    <property type="entry name" value="alpha-D-mannose-specific plant lectins"/>
    <property type="match status" value="1"/>
</dbReference>
<evidence type="ECO:0000256" key="1">
    <source>
        <dbReference type="ARBA" id="ARBA00004479"/>
    </source>
</evidence>
<gene>
    <name evidence="22" type="ORF">NCGR_LOCUS61659</name>
</gene>
<comment type="catalytic activity">
    <reaction evidence="17">
        <text>L-seryl-[protein] + ATP = O-phospho-L-seryl-[protein] + ADP + H(+)</text>
        <dbReference type="Rhea" id="RHEA:17989"/>
        <dbReference type="Rhea" id="RHEA-COMP:9863"/>
        <dbReference type="Rhea" id="RHEA-COMP:11604"/>
        <dbReference type="ChEBI" id="CHEBI:15378"/>
        <dbReference type="ChEBI" id="CHEBI:29999"/>
        <dbReference type="ChEBI" id="CHEBI:30616"/>
        <dbReference type="ChEBI" id="CHEBI:83421"/>
        <dbReference type="ChEBI" id="CHEBI:456216"/>
        <dbReference type="EC" id="2.7.11.1"/>
    </reaction>
</comment>
<feature type="binding site" evidence="18">
    <location>
        <position position="501"/>
    </location>
    <ligand>
        <name>ATP</name>
        <dbReference type="ChEBI" id="CHEBI:30616"/>
    </ligand>
</feature>
<keyword evidence="12 19" id="KW-0472">Membrane</keyword>
<dbReference type="EMBL" id="CAJGYO010000018">
    <property type="protein sequence ID" value="CAD6337561.1"/>
    <property type="molecule type" value="Genomic_DNA"/>
</dbReference>
<sequence length="636" mass="71166">MAPAQEDSDFTFTKAATSSCLPSSHGQETRLHFHRIHLLFLLMFSTAHAREQGYLARGSSISTVDDTITILVSPNGEFSCGFYKVATNAFTFSIWFSKSADKTVAWTANRDAPVNGKGSKLVFQKDGRLALLDYNGTAVWSTTTTHARSAQLLDTGNLVVMDPDGVYSGSYTFYFNSDNVLTLIYSSTEISSIYWPNPYYKPWENGRSTYNSSQFGVLDNTGRFVASDKSQFEASDLGGEVMRRLTLDYDGNLRLYSLDVTDGSWLVSWMAFPRTCEIHGLCGINSLCTYIPKLECSCIEGFEMIEPGDWSKGCKSKSNMSTKMKRSKGSKGMVNSMANQNFHSGNLVELTSGALLFNGKTFASPPNDIYLKVPNVSLSSPELDSRKTHQCKITEEVAYPLSPMLGGTTSKFKFDYFQSSALTLLVIEVVLIVAGCWVVYKWERRPEITDEGYMIISSQFRRISYKELEKATKCFQEELGSGGSGTVYKGVLDDERKVPVKKLNDVIQGEQEFRSELSIIGRIYHMNLVRIWGFCAEKKHRILVSEFIGNGSLDKALFEWALNLPITGKADVYSYGVVLLELVKGIQVSNWMAEGEGEMEMAVRHSADILKEKLASEDKSWLLEFVDYRLSGEFDY</sequence>
<evidence type="ECO:0000256" key="10">
    <source>
        <dbReference type="ARBA" id="ARBA00022840"/>
    </source>
</evidence>
<protein>
    <recommendedName>
        <fullName evidence="2">non-specific serine/threonine protein kinase</fullName>
        <ecNumber evidence="2">2.7.11.1</ecNumber>
    </recommendedName>
</protein>
<dbReference type="PROSITE" id="PS50927">
    <property type="entry name" value="BULB_LECTIN"/>
    <property type="match status" value="1"/>
</dbReference>
<keyword evidence="15" id="KW-0325">Glycoprotein</keyword>
<dbReference type="AlphaFoldDB" id="A0A811S7R2"/>
<name>A0A811S7R2_9POAL</name>
<evidence type="ECO:0000256" key="8">
    <source>
        <dbReference type="ARBA" id="ARBA00022741"/>
    </source>
</evidence>
<evidence type="ECO:0000256" key="7">
    <source>
        <dbReference type="ARBA" id="ARBA00022729"/>
    </source>
</evidence>
<dbReference type="Gene3D" id="2.90.10.10">
    <property type="entry name" value="Bulb-type lectin domain"/>
    <property type="match status" value="1"/>
</dbReference>
<reference evidence="22" key="1">
    <citation type="submission" date="2020-10" db="EMBL/GenBank/DDBJ databases">
        <authorList>
            <person name="Han B."/>
            <person name="Lu T."/>
            <person name="Zhao Q."/>
            <person name="Huang X."/>
            <person name="Zhao Y."/>
        </authorList>
    </citation>
    <scope>NUCLEOTIDE SEQUENCE</scope>
</reference>
<evidence type="ECO:0000256" key="13">
    <source>
        <dbReference type="ARBA" id="ARBA00023157"/>
    </source>
</evidence>
<dbReference type="PROSITE" id="PS00107">
    <property type="entry name" value="PROTEIN_KINASE_ATP"/>
    <property type="match status" value="1"/>
</dbReference>
<dbReference type="SMART" id="SM00108">
    <property type="entry name" value="B_lectin"/>
    <property type="match status" value="1"/>
</dbReference>
<evidence type="ECO:0000256" key="6">
    <source>
        <dbReference type="ARBA" id="ARBA00022692"/>
    </source>
</evidence>
<dbReference type="InterPro" id="IPR001480">
    <property type="entry name" value="Bulb-type_lectin_dom"/>
</dbReference>
<dbReference type="InterPro" id="IPR011009">
    <property type="entry name" value="Kinase-like_dom_sf"/>
</dbReference>
<comment type="catalytic activity">
    <reaction evidence="16">
        <text>L-threonyl-[protein] + ATP = O-phospho-L-threonyl-[protein] + ADP + H(+)</text>
        <dbReference type="Rhea" id="RHEA:46608"/>
        <dbReference type="Rhea" id="RHEA-COMP:11060"/>
        <dbReference type="Rhea" id="RHEA-COMP:11605"/>
        <dbReference type="ChEBI" id="CHEBI:15378"/>
        <dbReference type="ChEBI" id="CHEBI:30013"/>
        <dbReference type="ChEBI" id="CHEBI:30616"/>
        <dbReference type="ChEBI" id="CHEBI:61977"/>
        <dbReference type="ChEBI" id="CHEBI:456216"/>
        <dbReference type="EC" id="2.7.11.1"/>
    </reaction>
</comment>
<dbReference type="Pfam" id="PF01453">
    <property type="entry name" value="B_lectin"/>
    <property type="match status" value="1"/>
</dbReference>
<dbReference type="EC" id="2.7.11.1" evidence="2"/>
<dbReference type="InterPro" id="IPR000858">
    <property type="entry name" value="S_locus_glycoprot_dom"/>
</dbReference>
<dbReference type="GO" id="GO:0051707">
    <property type="term" value="P:response to other organism"/>
    <property type="evidence" value="ECO:0007669"/>
    <property type="project" value="UniProtKB-ARBA"/>
</dbReference>
<evidence type="ECO:0000256" key="16">
    <source>
        <dbReference type="ARBA" id="ARBA00047899"/>
    </source>
</evidence>
<dbReference type="GO" id="GO:0004674">
    <property type="term" value="F:protein serine/threonine kinase activity"/>
    <property type="evidence" value="ECO:0007669"/>
    <property type="project" value="UniProtKB-KW"/>
</dbReference>
<accession>A0A811S7R2</accession>
<dbReference type="PROSITE" id="PS50011">
    <property type="entry name" value="PROTEIN_KINASE_DOM"/>
    <property type="match status" value="1"/>
</dbReference>
<evidence type="ECO:0000256" key="2">
    <source>
        <dbReference type="ARBA" id="ARBA00012513"/>
    </source>
</evidence>
<keyword evidence="14" id="KW-0675">Receptor</keyword>
<keyword evidence="6 19" id="KW-0812">Transmembrane</keyword>